<dbReference type="EC" id="3.5.1.88" evidence="2"/>
<comment type="similarity">
    <text evidence="1 2">Belongs to the polypeptide deformylase family.</text>
</comment>
<dbReference type="InParanoid" id="A0A517SFY6"/>
<comment type="cofactor">
    <cofactor evidence="2">
        <name>Fe(2+)</name>
        <dbReference type="ChEBI" id="CHEBI:29033"/>
    </cofactor>
    <text evidence="2">Binds 1 Fe(2+) ion.</text>
</comment>
<proteinExistence type="inferred from homology"/>
<dbReference type="GO" id="GO:0042586">
    <property type="term" value="F:peptide deformylase activity"/>
    <property type="evidence" value="ECO:0007669"/>
    <property type="project" value="UniProtKB-UniRule"/>
</dbReference>
<dbReference type="NCBIfam" id="NF001159">
    <property type="entry name" value="PRK00150.1-3"/>
    <property type="match status" value="1"/>
</dbReference>
<dbReference type="SUPFAM" id="SSF56420">
    <property type="entry name" value="Peptide deformylase"/>
    <property type="match status" value="1"/>
</dbReference>
<name>A0A517SFY6_9PLAN</name>
<feature type="binding site" evidence="2">
    <location>
        <position position="133"/>
    </location>
    <ligand>
        <name>Fe cation</name>
        <dbReference type="ChEBI" id="CHEBI:24875"/>
    </ligand>
</feature>
<dbReference type="EMBL" id="CP036271">
    <property type="protein sequence ID" value="QDT55039.1"/>
    <property type="molecule type" value="Genomic_DNA"/>
</dbReference>
<feature type="binding site" evidence="2">
    <location>
        <position position="91"/>
    </location>
    <ligand>
        <name>Fe cation</name>
        <dbReference type="ChEBI" id="CHEBI:24875"/>
    </ligand>
</feature>
<dbReference type="CDD" id="cd00487">
    <property type="entry name" value="Pep_deformylase"/>
    <property type="match status" value="1"/>
</dbReference>
<dbReference type="PANTHER" id="PTHR10458:SF22">
    <property type="entry name" value="PEPTIDE DEFORMYLASE"/>
    <property type="match status" value="1"/>
</dbReference>
<protein>
    <recommendedName>
        <fullName evidence="2">Peptide deformylase</fullName>
        <shortName evidence="2">PDF</shortName>
        <ecNumber evidence="2">3.5.1.88</ecNumber>
    </recommendedName>
    <alternativeName>
        <fullName evidence="2">Polypeptide deformylase</fullName>
    </alternativeName>
</protein>
<gene>
    <name evidence="2 3" type="primary">def</name>
    <name evidence="3" type="ORF">Pan44_30800</name>
</gene>
<organism evidence="3 4">
    <name type="scientific">Caulifigura coniformis</name>
    <dbReference type="NCBI Taxonomy" id="2527983"/>
    <lineage>
        <taxon>Bacteria</taxon>
        <taxon>Pseudomonadati</taxon>
        <taxon>Planctomycetota</taxon>
        <taxon>Planctomycetia</taxon>
        <taxon>Planctomycetales</taxon>
        <taxon>Planctomycetaceae</taxon>
        <taxon>Caulifigura</taxon>
    </lineage>
</organism>
<dbReference type="PIRSF" id="PIRSF004749">
    <property type="entry name" value="Pep_def"/>
    <property type="match status" value="1"/>
</dbReference>
<reference evidence="3 4" key="1">
    <citation type="submission" date="2019-02" db="EMBL/GenBank/DDBJ databases">
        <title>Deep-cultivation of Planctomycetes and their phenomic and genomic characterization uncovers novel biology.</title>
        <authorList>
            <person name="Wiegand S."/>
            <person name="Jogler M."/>
            <person name="Boedeker C."/>
            <person name="Pinto D."/>
            <person name="Vollmers J."/>
            <person name="Rivas-Marin E."/>
            <person name="Kohn T."/>
            <person name="Peeters S.H."/>
            <person name="Heuer A."/>
            <person name="Rast P."/>
            <person name="Oberbeckmann S."/>
            <person name="Bunk B."/>
            <person name="Jeske O."/>
            <person name="Meyerdierks A."/>
            <person name="Storesund J.E."/>
            <person name="Kallscheuer N."/>
            <person name="Luecker S."/>
            <person name="Lage O.M."/>
            <person name="Pohl T."/>
            <person name="Merkel B.J."/>
            <person name="Hornburger P."/>
            <person name="Mueller R.-W."/>
            <person name="Bruemmer F."/>
            <person name="Labrenz M."/>
            <person name="Spormann A.M."/>
            <person name="Op den Camp H."/>
            <person name="Overmann J."/>
            <person name="Amann R."/>
            <person name="Jetten M.S.M."/>
            <person name="Mascher T."/>
            <person name="Medema M.H."/>
            <person name="Devos D.P."/>
            <person name="Kaster A.-K."/>
            <person name="Ovreas L."/>
            <person name="Rohde M."/>
            <person name="Galperin M.Y."/>
            <person name="Jogler C."/>
        </authorList>
    </citation>
    <scope>NUCLEOTIDE SEQUENCE [LARGE SCALE GENOMIC DNA]</scope>
    <source>
        <strain evidence="3 4">Pan44</strain>
    </source>
</reference>
<evidence type="ECO:0000313" key="4">
    <source>
        <dbReference type="Proteomes" id="UP000315700"/>
    </source>
</evidence>
<dbReference type="GO" id="GO:0006412">
    <property type="term" value="P:translation"/>
    <property type="evidence" value="ECO:0007669"/>
    <property type="project" value="UniProtKB-UniRule"/>
</dbReference>
<dbReference type="OrthoDB" id="9784988at2"/>
<dbReference type="KEGG" id="ccos:Pan44_30800"/>
<dbReference type="PANTHER" id="PTHR10458">
    <property type="entry name" value="PEPTIDE DEFORMYLASE"/>
    <property type="match status" value="1"/>
</dbReference>
<comment type="function">
    <text evidence="2">Removes the formyl group from the N-terminal Met of newly synthesized proteins. Requires at least a dipeptide for an efficient rate of reaction. N-terminal L-methionine is a prerequisite for activity but the enzyme has broad specificity at other positions.</text>
</comment>
<sequence>MQIVPYPHPALRWKSRDVTRIDDTLRAVVARMFELMYESKGIGLAANQVGLPLRLFVVNVSGDPEKKDEEVVFINPVIRNRSGSAVGEEGCLSLPGLYADVSRPETIVVEAFDLDGQPFRVKIDDLPARVIQHENDHLDGVLFIDRIDETDLAQFVTKLNDFSSHFRKQQAAGETPSDEDIERLLKQMAETGDIAPIAG</sequence>
<dbReference type="Pfam" id="PF01327">
    <property type="entry name" value="Pep_deformylase"/>
    <property type="match status" value="1"/>
</dbReference>
<dbReference type="FunCoup" id="A0A517SFY6">
    <property type="interactions" value="501"/>
</dbReference>
<keyword evidence="4" id="KW-1185">Reference proteome</keyword>
<dbReference type="InterPro" id="IPR036821">
    <property type="entry name" value="Peptide_deformylase_sf"/>
</dbReference>
<evidence type="ECO:0000256" key="1">
    <source>
        <dbReference type="ARBA" id="ARBA00010759"/>
    </source>
</evidence>
<evidence type="ECO:0000313" key="3">
    <source>
        <dbReference type="EMBL" id="QDT55039.1"/>
    </source>
</evidence>
<dbReference type="GO" id="GO:0046872">
    <property type="term" value="F:metal ion binding"/>
    <property type="evidence" value="ECO:0007669"/>
    <property type="project" value="UniProtKB-KW"/>
</dbReference>
<dbReference type="PRINTS" id="PR01576">
    <property type="entry name" value="PDEFORMYLASE"/>
</dbReference>
<dbReference type="InterPro" id="IPR023635">
    <property type="entry name" value="Peptide_deformylase"/>
</dbReference>
<dbReference type="RefSeq" id="WP_145030837.1">
    <property type="nucleotide sequence ID" value="NZ_CP036271.1"/>
</dbReference>
<dbReference type="NCBIfam" id="TIGR00079">
    <property type="entry name" value="pept_deformyl"/>
    <property type="match status" value="1"/>
</dbReference>
<dbReference type="Gene3D" id="3.90.45.10">
    <property type="entry name" value="Peptide deformylase"/>
    <property type="match status" value="1"/>
</dbReference>
<dbReference type="AlphaFoldDB" id="A0A517SFY6"/>
<keyword evidence="2" id="KW-0479">Metal-binding</keyword>
<evidence type="ECO:0000256" key="2">
    <source>
        <dbReference type="HAMAP-Rule" id="MF_00163"/>
    </source>
</evidence>
<dbReference type="Proteomes" id="UP000315700">
    <property type="component" value="Chromosome"/>
</dbReference>
<keyword evidence="2" id="KW-0648">Protein biosynthesis</keyword>
<comment type="catalytic activity">
    <reaction evidence="2">
        <text>N-terminal N-formyl-L-methionyl-[peptide] + H2O = N-terminal L-methionyl-[peptide] + formate</text>
        <dbReference type="Rhea" id="RHEA:24420"/>
        <dbReference type="Rhea" id="RHEA-COMP:10639"/>
        <dbReference type="Rhea" id="RHEA-COMP:10640"/>
        <dbReference type="ChEBI" id="CHEBI:15377"/>
        <dbReference type="ChEBI" id="CHEBI:15740"/>
        <dbReference type="ChEBI" id="CHEBI:49298"/>
        <dbReference type="ChEBI" id="CHEBI:64731"/>
        <dbReference type="EC" id="3.5.1.88"/>
    </reaction>
</comment>
<keyword evidence="2" id="KW-0408">Iron</keyword>
<accession>A0A517SFY6</accession>
<keyword evidence="2 3" id="KW-0378">Hydrolase</keyword>
<feature type="active site" evidence="2">
    <location>
        <position position="134"/>
    </location>
</feature>
<feature type="binding site" evidence="2">
    <location>
        <position position="137"/>
    </location>
    <ligand>
        <name>Fe cation</name>
        <dbReference type="ChEBI" id="CHEBI:24875"/>
    </ligand>
</feature>
<dbReference type="HAMAP" id="MF_00163">
    <property type="entry name" value="Pep_deformylase"/>
    <property type="match status" value="1"/>
</dbReference>